<dbReference type="RefSeq" id="WP_089212354.1">
    <property type="nucleotide sequence ID" value="NZ_FZOD01000064.1"/>
</dbReference>
<gene>
    <name evidence="1" type="ORF">SAMN05216276_106442</name>
</gene>
<protein>
    <recommendedName>
        <fullName evidence="3">Restriction endonuclease</fullName>
    </recommendedName>
</protein>
<evidence type="ECO:0008006" key="3">
    <source>
        <dbReference type="Google" id="ProtNLM"/>
    </source>
</evidence>
<organism evidence="1 2">
    <name type="scientific">Streptosporangium subroseum</name>
    <dbReference type="NCBI Taxonomy" id="106412"/>
    <lineage>
        <taxon>Bacteria</taxon>
        <taxon>Bacillati</taxon>
        <taxon>Actinomycetota</taxon>
        <taxon>Actinomycetes</taxon>
        <taxon>Streptosporangiales</taxon>
        <taxon>Streptosporangiaceae</taxon>
        <taxon>Streptosporangium</taxon>
    </lineage>
</organism>
<accession>A0A239NR39</accession>
<evidence type="ECO:0000313" key="2">
    <source>
        <dbReference type="Proteomes" id="UP000198282"/>
    </source>
</evidence>
<proteinExistence type="predicted"/>
<sequence>MFAADRIIAIGEAKGTTAPMAVSQLQRLEHLRGLLPSARVGALPKLLLFARSGFTDDLVHTAARRADVELVDIGRLYGGA</sequence>
<keyword evidence="2" id="KW-1185">Reference proteome</keyword>
<name>A0A239NR39_9ACTN</name>
<dbReference type="AlphaFoldDB" id="A0A239NR39"/>
<dbReference type="OrthoDB" id="9813134at2"/>
<dbReference type="Proteomes" id="UP000198282">
    <property type="component" value="Unassembled WGS sequence"/>
</dbReference>
<dbReference type="EMBL" id="FZOD01000064">
    <property type="protein sequence ID" value="SNT56579.1"/>
    <property type="molecule type" value="Genomic_DNA"/>
</dbReference>
<evidence type="ECO:0000313" key="1">
    <source>
        <dbReference type="EMBL" id="SNT56579.1"/>
    </source>
</evidence>
<reference evidence="1 2" key="1">
    <citation type="submission" date="2017-06" db="EMBL/GenBank/DDBJ databases">
        <authorList>
            <person name="Kim H.J."/>
            <person name="Triplett B.A."/>
        </authorList>
    </citation>
    <scope>NUCLEOTIDE SEQUENCE [LARGE SCALE GENOMIC DNA]</scope>
    <source>
        <strain evidence="1 2">CGMCC 4.2132</strain>
    </source>
</reference>